<feature type="compositionally biased region" description="Polar residues" evidence="1">
    <location>
        <begin position="14"/>
        <end position="43"/>
    </location>
</feature>
<dbReference type="Proteomes" id="UP000001861">
    <property type="component" value="Unassembled WGS sequence"/>
</dbReference>
<comment type="caution">
    <text evidence="2">The sequence shown here is derived from an EMBL/GenBank/DDBJ whole genome shotgun (WGS) entry which is preliminary data.</text>
</comment>
<gene>
    <name evidence="2" type="ORF">CC1G_01035</name>
</gene>
<evidence type="ECO:0000313" key="2">
    <source>
        <dbReference type="EMBL" id="EAU88662.2"/>
    </source>
</evidence>
<feature type="region of interest" description="Disordered" evidence="1">
    <location>
        <begin position="1"/>
        <end position="56"/>
    </location>
</feature>
<proteinExistence type="predicted"/>
<protein>
    <submittedName>
        <fullName evidence="2">Uncharacterized protein</fullName>
    </submittedName>
</protein>
<dbReference type="RefSeq" id="XP_001832973.2">
    <property type="nucleotide sequence ID" value="XM_001832921.2"/>
</dbReference>
<dbReference type="HOGENOM" id="CLU_3014080_0_0_1"/>
<dbReference type="EMBL" id="AACS02000002">
    <property type="protein sequence ID" value="EAU88662.2"/>
    <property type="molecule type" value="Genomic_DNA"/>
</dbReference>
<accession>A8NEA7</accession>
<evidence type="ECO:0000256" key="1">
    <source>
        <dbReference type="SAM" id="MobiDB-lite"/>
    </source>
</evidence>
<dbReference type="AlphaFoldDB" id="A8NEA7"/>
<organism evidence="2 3">
    <name type="scientific">Coprinopsis cinerea (strain Okayama-7 / 130 / ATCC MYA-4618 / FGSC 9003)</name>
    <name type="common">Inky cap fungus</name>
    <name type="synonym">Hormographiella aspergillata</name>
    <dbReference type="NCBI Taxonomy" id="240176"/>
    <lineage>
        <taxon>Eukaryota</taxon>
        <taxon>Fungi</taxon>
        <taxon>Dikarya</taxon>
        <taxon>Basidiomycota</taxon>
        <taxon>Agaricomycotina</taxon>
        <taxon>Agaricomycetes</taxon>
        <taxon>Agaricomycetidae</taxon>
        <taxon>Agaricales</taxon>
        <taxon>Agaricineae</taxon>
        <taxon>Psathyrellaceae</taxon>
        <taxon>Coprinopsis</taxon>
    </lineage>
</organism>
<evidence type="ECO:0000313" key="3">
    <source>
        <dbReference type="Proteomes" id="UP000001861"/>
    </source>
</evidence>
<dbReference type="VEuPathDB" id="FungiDB:CC1G_01035"/>
<name>A8NEA7_COPC7</name>
<dbReference type="KEGG" id="cci:CC1G_01035"/>
<dbReference type="InParanoid" id="A8NEA7"/>
<reference evidence="2 3" key="1">
    <citation type="journal article" date="2010" name="Proc. Natl. Acad. Sci. U.S.A.">
        <title>Insights into evolution of multicellular fungi from the assembled chromosomes of the mushroom Coprinopsis cinerea (Coprinus cinereus).</title>
        <authorList>
            <person name="Stajich J.E."/>
            <person name="Wilke S.K."/>
            <person name="Ahren D."/>
            <person name="Au C.H."/>
            <person name="Birren B.W."/>
            <person name="Borodovsky M."/>
            <person name="Burns C."/>
            <person name="Canback B."/>
            <person name="Casselton L.A."/>
            <person name="Cheng C.K."/>
            <person name="Deng J."/>
            <person name="Dietrich F.S."/>
            <person name="Fargo D.C."/>
            <person name="Farman M.L."/>
            <person name="Gathman A.C."/>
            <person name="Goldberg J."/>
            <person name="Guigo R."/>
            <person name="Hoegger P.J."/>
            <person name="Hooker J.B."/>
            <person name="Huggins A."/>
            <person name="James T.Y."/>
            <person name="Kamada T."/>
            <person name="Kilaru S."/>
            <person name="Kodira C."/>
            <person name="Kues U."/>
            <person name="Kupfer D."/>
            <person name="Kwan H.S."/>
            <person name="Lomsadze A."/>
            <person name="Li W."/>
            <person name="Lilly W.W."/>
            <person name="Ma L.J."/>
            <person name="Mackey A.J."/>
            <person name="Manning G."/>
            <person name="Martin F."/>
            <person name="Muraguchi H."/>
            <person name="Natvig D.O."/>
            <person name="Palmerini H."/>
            <person name="Ramesh M.A."/>
            <person name="Rehmeyer C.J."/>
            <person name="Roe B.A."/>
            <person name="Shenoy N."/>
            <person name="Stanke M."/>
            <person name="Ter-Hovhannisyan V."/>
            <person name="Tunlid A."/>
            <person name="Velagapudi R."/>
            <person name="Vision T.J."/>
            <person name="Zeng Q."/>
            <person name="Zolan M.E."/>
            <person name="Pukkila P.J."/>
        </authorList>
    </citation>
    <scope>NUCLEOTIDE SEQUENCE [LARGE SCALE GENOMIC DNA]</scope>
    <source>
        <strain evidence="3">Okayama-7 / 130 / ATCC MYA-4618 / FGSC 9003</strain>
    </source>
</reference>
<dbReference type="GeneID" id="6009464"/>
<sequence length="56" mass="6366">MGRRKKWNPIVNIRKNSQLSSQSSKTNRALVSTPQPSASSKPYTKQAHYPSFEIPH</sequence>
<keyword evidence="3" id="KW-1185">Reference proteome</keyword>